<evidence type="ECO:0000313" key="2">
    <source>
        <dbReference type="Proteomes" id="UP000824120"/>
    </source>
</evidence>
<dbReference type="OrthoDB" id="1243493at2759"/>
<proteinExistence type="predicted"/>
<keyword evidence="2" id="KW-1185">Reference proteome</keyword>
<comment type="caution">
    <text evidence="1">The sequence shown here is derived from an EMBL/GenBank/DDBJ whole genome shotgun (WGS) entry which is preliminary data.</text>
</comment>
<dbReference type="AlphaFoldDB" id="A0A9J6A5F5"/>
<dbReference type="Proteomes" id="UP000824120">
    <property type="component" value="Chromosome 2"/>
</dbReference>
<dbReference type="EMBL" id="JACXVP010000002">
    <property type="protein sequence ID" value="KAG5619789.1"/>
    <property type="molecule type" value="Genomic_DNA"/>
</dbReference>
<protein>
    <submittedName>
        <fullName evidence="1">Uncharacterized protein</fullName>
    </submittedName>
</protein>
<organism evidence="1 2">
    <name type="scientific">Solanum commersonii</name>
    <name type="common">Commerson's wild potato</name>
    <name type="synonym">Commerson's nightshade</name>
    <dbReference type="NCBI Taxonomy" id="4109"/>
    <lineage>
        <taxon>Eukaryota</taxon>
        <taxon>Viridiplantae</taxon>
        <taxon>Streptophyta</taxon>
        <taxon>Embryophyta</taxon>
        <taxon>Tracheophyta</taxon>
        <taxon>Spermatophyta</taxon>
        <taxon>Magnoliopsida</taxon>
        <taxon>eudicotyledons</taxon>
        <taxon>Gunneridae</taxon>
        <taxon>Pentapetalae</taxon>
        <taxon>asterids</taxon>
        <taxon>lamiids</taxon>
        <taxon>Solanales</taxon>
        <taxon>Solanaceae</taxon>
        <taxon>Solanoideae</taxon>
        <taxon>Solaneae</taxon>
        <taxon>Solanum</taxon>
    </lineage>
</organism>
<name>A0A9J6A5F5_SOLCO</name>
<sequence length="177" mass="20726">HSLPKYKDELFSNLLLLVHPLCTLGYRGHYLIFRQFISDIECLIFVIHSTLRNGRDLDVETPFGPISLGKSIVLLLIPWPKCGCLVTHIWKNLTQARDKAEVNMKWIIQNGSSSFWWDNWTGFGAIAKYCPNQSHSIRIRVHNFINNQEWDIQRLQQFLPMWLPQHITTLKIGIMEK</sequence>
<evidence type="ECO:0000313" key="1">
    <source>
        <dbReference type="EMBL" id="KAG5619789.1"/>
    </source>
</evidence>
<gene>
    <name evidence="1" type="ORF">H5410_005007</name>
</gene>
<reference evidence="1 2" key="1">
    <citation type="submission" date="2020-09" db="EMBL/GenBank/DDBJ databases">
        <title>De no assembly of potato wild relative species, Solanum commersonii.</title>
        <authorList>
            <person name="Cho K."/>
        </authorList>
    </citation>
    <scope>NUCLEOTIDE SEQUENCE [LARGE SCALE GENOMIC DNA]</scope>
    <source>
        <strain evidence="1">LZ3.2</strain>
        <tissue evidence="1">Leaf</tissue>
    </source>
</reference>
<accession>A0A9J6A5F5</accession>
<feature type="non-terminal residue" evidence="1">
    <location>
        <position position="177"/>
    </location>
</feature>